<sequence>MKNCDNQRIAQQIYASQILKFQGQVMEKKSTKIVFKNQIESQSQNISNYNSPVVERQKSYQNYLKVNKIFINQAVKIKQHFQCNQ</sequence>
<proteinExistence type="predicted"/>
<gene>
    <name evidence="1" type="ORF">PSON_ATCC_30995.1.T1130023</name>
</gene>
<evidence type="ECO:0000313" key="2">
    <source>
        <dbReference type="Proteomes" id="UP000692954"/>
    </source>
</evidence>
<dbReference type="EMBL" id="CAJJDN010000113">
    <property type="protein sequence ID" value="CAD8117136.1"/>
    <property type="molecule type" value="Genomic_DNA"/>
</dbReference>
<dbReference type="AlphaFoldDB" id="A0A8S1QNK7"/>
<evidence type="ECO:0000313" key="1">
    <source>
        <dbReference type="EMBL" id="CAD8117136.1"/>
    </source>
</evidence>
<organism evidence="1 2">
    <name type="scientific">Paramecium sonneborni</name>
    <dbReference type="NCBI Taxonomy" id="65129"/>
    <lineage>
        <taxon>Eukaryota</taxon>
        <taxon>Sar</taxon>
        <taxon>Alveolata</taxon>
        <taxon>Ciliophora</taxon>
        <taxon>Intramacronucleata</taxon>
        <taxon>Oligohymenophorea</taxon>
        <taxon>Peniculida</taxon>
        <taxon>Parameciidae</taxon>
        <taxon>Paramecium</taxon>
    </lineage>
</organism>
<reference evidence="1" key="1">
    <citation type="submission" date="2021-01" db="EMBL/GenBank/DDBJ databases">
        <authorList>
            <consortium name="Genoscope - CEA"/>
            <person name="William W."/>
        </authorList>
    </citation>
    <scope>NUCLEOTIDE SEQUENCE</scope>
</reference>
<keyword evidence="2" id="KW-1185">Reference proteome</keyword>
<name>A0A8S1QNK7_9CILI</name>
<comment type="caution">
    <text evidence="1">The sequence shown here is derived from an EMBL/GenBank/DDBJ whole genome shotgun (WGS) entry which is preliminary data.</text>
</comment>
<accession>A0A8S1QNK7</accession>
<dbReference type="Proteomes" id="UP000692954">
    <property type="component" value="Unassembled WGS sequence"/>
</dbReference>
<protein>
    <submittedName>
        <fullName evidence="1">Uncharacterized protein</fullName>
    </submittedName>
</protein>